<proteinExistence type="inferred from homology"/>
<accession>A0AAN8XNI7</accession>
<dbReference type="EMBL" id="JAWJWE010000002">
    <property type="protein sequence ID" value="KAK6643166.1"/>
    <property type="molecule type" value="Genomic_DNA"/>
</dbReference>
<evidence type="ECO:0000259" key="11">
    <source>
        <dbReference type="Pfam" id="PF04389"/>
    </source>
</evidence>
<evidence type="ECO:0000256" key="1">
    <source>
        <dbReference type="ARBA" id="ARBA00004389"/>
    </source>
</evidence>
<dbReference type="Proteomes" id="UP001372834">
    <property type="component" value="Unassembled WGS sequence"/>
</dbReference>
<feature type="domain" description="Peptidase M28" evidence="11">
    <location>
        <begin position="199"/>
        <end position="413"/>
    </location>
</feature>
<evidence type="ECO:0000256" key="6">
    <source>
        <dbReference type="ARBA" id="ARBA00022989"/>
    </source>
</evidence>
<evidence type="ECO:0000256" key="7">
    <source>
        <dbReference type="ARBA" id="ARBA00023136"/>
    </source>
</evidence>
<dbReference type="GO" id="GO:0005789">
    <property type="term" value="C:endoplasmic reticulum membrane"/>
    <property type="evidence" value="ECO:0007669"/>
    <property type="project" value="UniProtKB-SubCell"/>
</dbReference>
<feature type="transmembrane region" description="Helical" evidence="10">
    <location>
        <begin position="509"/>
        <end position="530"/>
    </location>
</feature>
<dbReference type="AlphaFoldDB" id="A0AAN8XNI7"/>
<dbReference type="SUPFAM" id="SSF53187">
    <property type="entry name" value="Zn-dependent exopeptidases"/>
    <property type="match status" value="1"/>
</dbReference>
<keyword evidence="5" id="KW-0256">Endoplasmic reticulum</keyword>
<comment type="subcellular location">
    <subcellularLocation>
        <location evidence="1">Endoplasmic reticulum membrane</location>
        <topology evidence="1">Single-pass membrane protein</topology>
    </subcellularLocation>
</comment>
<dbReference type="InterPro" id="IPR016574">
    <property type="entry name" value="Nicalin"/>
</dbReference>
<protein>
    <recommendedName>
        <fullName evidence="9">Nicalin</fullName>
    </recommendedName>
</protein>
<evidence type="ECO:0000256" key="4">
    <source>
        <dbReference type="ARBA" id="ARBA00022729"/>
    </source>
</evidence>
<dbReference type="Pfam" id="PF04389">
    <property type="entry name" value="Peptidase_M28"/>
    <property type="match status" value="1"/>
</dbReference>
<dbReference type="GO" id="GO:0009966">
    <property type="term" value="P:regulation of signal transduction"/>
    <property type="evidence" value="ECO:0007669"/>
    <property type="project" value="InterPro"/>
</dbReference>
<dbReference type="Gene3D" id="3.40.630.10">
    <property type="entry name" value="Zn peptidases"/>
    <property type="match status" value="1"/>
</dbReference>
<evidence type="ECO:0000256" key="8">
    <source>
        <dbReference type="ARBA" id="ARBA00023180"/>
    </source>
</evidence>
<keyword evidence="3 10" id="KW-0812">Transmembrane</keyword>
<dbReference type="InterPro" id="IPR007484">
    <property type="entry name" value="Peptidase_M28"/>
</dbReference>
<keyword evidence="4" id="KW-0732">Signal</keyword>
<reference evidence="12 13" key="1">
    <citation type="submission" date="2023-10" db="EMBL/GenBank/DDBJ databases">
        <title>Genomes of two closely related lineages of the louse Polyplax serrata with different host specificities.</title>
        <authorList>
            <person name="Martinu J."/>
            <person name="Tarabai H."/>
            <person name="Stefka J."/>
            <person name="Hypsa V."/>
        </authorList>
    </citation>
    <scope>NUCLEOTIDE SEQUENCE [LARGE SCALE GENOMIC DNA]</scope>
    <source>
        <strain evidence="12">HR10_N</strain>
    </source>
</reference>
<gene>
    <name evidence="12" type="ORF">RUM43_004669</name>
</gene>
<keyword evidence="6 10" id="KW-1133">Transmembrane helix</keyword>
<evidence type="ECO:0000313" key="12">
    <source>
        <dbReference type="EMBL" id="KAK6643166.1"/>
    </source>
</evidence>
<evidence type="ECO:0000256" key="9">
    <source>
        <dbReference type="PIRNR" id="PIRNR011018"/>
    </source>
</evidence>
<comment type="caution">
    <text evidence="12">The sequence shown here is derived from an EMBL/GenBank/DDBJ whole genome shotgun (WGS) entry which is preliminary data.</text>
</comment>
<dbReference type="PANTHER" id="PTHR31826">
    <property type="entry name" value="NICALIN"/>
    <property type="match status" value="1"/>
</dbReference>
<keyword evidence="8" id="KW-0325">Glycoprotein</keyword>
<evidence type="ECO:0000313" key="13">
    <source>
        <dbReference type="Proteomes" id="UP001372834"/>
    </source>
</evidence>
<dbReference type="CDD" id="cd03882">
    <property type="entry name" value="M28_nicalin_like"/>
    <property type="match status" value="1"/>
</dbReference>
<feature type="transmembrane region" description="Helical" evidence="10">
    <location>
        <begin position="19"/>
        <end position="38"/>
    </location>
</feature>
<keyword evidence="7 10" id="KW-0472">Membrane</keyword>
<evidence type="ECO:0000256" key="3">
    <source>
        <dbReference type="ARBA" id="ARBA00022692"/>
    </source>
</evidence>
<comment type="similarity">
    <text evidence="2 9">Belongs to the nicastrin family.</text>
</comment>
<evidence type="ECO:0000256" key="2">
    <source>
        <dbReference type="ARBA" id="ARBA00007717"/>
    </source>
</evidence>
<evidence type="ECO:0000256" key="5">
    <source>
        <dbReference type="ARBA" id="ARBA00022824"/>
    </source>
</evidence>
<evidence type="ECO:0000256" key="10">
    <source>
        <dbReference type="SAM" id="Phobius"/>
    </source>
</evidence>
<sequence>MWIEDVGEFSEIFRGYLPYYFLIMLPIFIIISPVRPVGAAHEFPVYRMQQYDLRGLPHGCRSSSINLEARSLTGWSTNRHCVVARLQDITSHHLREIRSKAGALFIVLPKDMTASPELQQQMIEIEEELLSQELFIPTYFAFWTPQLQNILNDVSFSMLASEKASTAAEAFLDAISANGYQVVISANQASARNDVHIANIQGKLSGQGVEENLPTIAIVAHYDSFGVAPELSFGADSNGSGLAALLELARIFSALYANPKTHASYNILFLLSGAGKFNYLGSKKWLEDQIDSLESSLIQDAAFVLCLDSLSSNSTIHFHVSKPPKEQSGRGIFYQHMLDVGGNDNIQMVHKKINLADDLLAWEHERYGIRRLPAITLSTFKSHKNLRRKTIFDRRENVDISTLAKNTKIIAQAIARHIYNNSKVDVLSDHLGVEVESLKVLMDFISNQPRSAQLLAEKNNPFVHSLKETLSKYVKDVKVTTLTPDKRDPDFVFYDVTKSTAHVYSVKPAVFDLFLTVAIVMYLGLVYLLLNNFPLIYTIVLKLVSTKKKVS</sequence>
<name>A0AAN8XNI7_POLSC</name>
<organism evidence="12 13">
    <name type="scientific">Polyplax serrata</name>
    <name type="common">Common mouse louse</name>
    <dbReference type="NCBI Taxonomy" id="468196"/>
    <lineage>
        <taxon>Eukaryota</taxon>
        <taxon>Metazoa</taxon>
        <taxon>Ecdysozoa</taxon>
        <taxon>Arthropoda</taxon>
        <taxon>Hexapoda</taxon>
        <taxon>Insecta</taxon>
        <taxon>Pterygota</taxon>
        <taxon>Neoptera</taxon>
        <taxon>Paraneoptera</taxon>
        <taxon>Psocodea</taxon>
        <taxon>Troctomorpha</taxon>
        <taxon>Phthiraptera</taxon>
        <taxon>Anoplura</taxon>
        <taxon>Polyplacidae</taxon>
        <taxon>Polyplax</taxon>
    </lineage>
</organism>
<dbReference type="PIRSF" id="PIRSF011018">
    <property type="entry name" value="Nicalin"/>
    <property type="match status" value="1"/>
</dbReference>